<sequence length="98" mass="11309">PTILLPRLNKMIGQKQKIFIGRFHHSRQSDSPKSPMCVLWQRQIEHKNDQRESTGSGRVKSLSRSPSLLGYNRRLKQPNLNQHVVVRWEASPSVKKGV</sequence>
<name>A0A0J8AZ62_BETVV</name>
<evidence type="ECO:0000313" key="3">
    <source>
        <dbReference type="Proteomes" id="UP000035740"/>
    </source>
</evidence>
<evidence type="ECO:0000313" key="2">
    <source>
        <dbReference type="EMBL" id="KMS94044.1"/>
    </source>
</evidence>
<reference evidence="2 3" key="1">
    <citation type="journal article" date="2014" name="Nature">
        <title>The genome of the recently domesticated crop plant sugar beet (Beta vulgaris).</title>
        <authorList>
            <person name="Dohm J.C."/>
            <person name="Minoche A.E."/>
            <person name="Holtgrawe D."/>
            <person name="Capella-Gutierrez S."/>
            <person name="Zakrzewski F."/>
            <person name="Tafer H."/>
            <person name="Rupp O."/>
            <person name="Sorensen T.R."/>
            <person name="Stracke R."/>
            <person name="Reinhardt R."/>
            <person name="Goesmann A."/>
            <person name="Kraft T."/>
            <person name="Schulz B."/>
            <person name="Stadler P.F."/>
            <person name="Schmidt T."/>
            <person name="Gabaldon T."/>
            <person name="Lehrach H."/>
            <person name="Weisshaar B."/>
            <person name="Himmelbauer H."/>
        </authorList>
    </citation>
    <scope>NUCLEOTIDE SEQUENCE [LARGE SCALE GENOMIC DNA]</scope>
    <source>
        <tissue evidence="2">Taproot</tissue>
    </source>
</reference>
<dbReference type="EMBL" id="KQ096617">
    <property type="protein sequence ID" value="KMS94044.1"/>
    <property type="molecule type" value="Genomic_DNA"/>
</dbReference>
<accession>A0A0J8AZ62</accession>
<gene>
    <name evidence="2" type="ORF">BVRB_025360</name>
</gene>
<dbReference type="AlphaFoldDB" id="A0A0J8AZ62"/>
<proteinExistence type="predicted"/>
<dbReference type="Gramene" id="KMS94044">
    <property type="protein sequence ID" value="KMS94044"/>
    <property type="gene ID" value="BVRB_025360"/>
</dbReference>
<feature type="region of interest" description="Disordered" evidence="1">
    <location>
        <begin position="45"/>
        <end position="75"/>
    </location>
</feature>
<organism evidence="2 3">
    <name type="scientific">Beta vulgaris subsp. vulgaris</name>
    <name type="common">Beet</name>
    <dbReference type="NCBI Taxonomy" id="3555"/>
    <lineage>
        <taxon>Eukaryota</taxon>
        <taxon>Viridiplantae</taxon>
        <taxon>Streptophyta</taxon>
        <taxon>Embryophyta</taxon>
        <taxon>Tracheophyta</taxon>
        <taxon>Spermatophyta</taxon>
        <taxon>Magnoliopsida</taxon>
        <taxon>eudicotyledons</taxon>
        <taxon>Gunneridae</taxon>
        <taxon>Pentapetalae</taxon>
        <taxon>Caryophyllales</taxon>
        <taxon>Chenopodiaceae</taxon>
        <taxon>Betoideae</taxon>
        <taxon>Beta</taxon>
    </lineage>
</organism>
<dbReference type="Proteomes" id="UP000035740">
    <property type="component" value="Unassembled WGS sequence"/>
</dbReference>
<feature type="non-terminal residue" evidence="2">
    <location>
        <position position="1"/>
    </location>
</feature>
<evidence type="ECO:0000256" key="1">
    <source>
        <dbReference type="SAM" id="MobiDB-lite"/>
    </source>
</evidence>
<protein>
    <submittedName>
        <fullName evidence="2">Uncharacterized protein</fullName>
    </submittedName>
</protein>
<keyword evidence="3" id="KW-1185">Reference proteome</keyword>